<sequence>MSFSEYQQIRFISGPFEGLMGKTLAPVADTENWYVEVKIGGRPVVQEVPESDIAPL</sequence>
<reference evidence="2" key="1">
    <citation type="submission" date="2011-11" db="EMBL/GenBank/DDBJ databases">
        <title>Escape from toxin-antitoxin mediated abortive infection can occur by recombination within a generalized transducing phage of Pectobacterium atrosepticum.</title>
        <authorList>
            <person name="Blower T.R."/>
            <person name="Evans T.J."/>
            <person name="Przybilski R."/>
            <person name="Fineran P.C."/>
            <person name="Salmond G.P.C."/>
        </authorList>
    </citation>
    <scope>NUCLEOTIDE SEQUENCE [LARGE SCALE GENOMIC DNA]</scope>
</reference>
<dbReference type="RefSeq" id="YP_007392580.1">
    <property type="nucleotide sequence ID" value="NC_020201.1"/>
</dbReference>
<dbReference type="GeneID" id="14515313"/>
<protein>
    <submittedName>
        <fullName evidence="1">Uncharacterized protein</fullName>
    </submittedName>
</protein>
<accession>K9L3T3</accession>
<keyword evidence="2" id="KW-1185">Reference proteome</keyword>
<dbReference type="KEGG" id="vg:14515313"/>
<proteinExistence type="predicted"/>
<gene>
    <name evidence="1" type="ORF">phiTE_118</name>
</gene>
<evidence type="ECO:0000313" key="2">
    <source>
        <dbReference type="Proteomes" id="UP000010999"/>
    </source>
</evidence>
<reference evidence="1 2" key="2">
    <citation type="journal article" date="2012" name="PLoS Genet.">
        <title>Viral evasion of a bacterial suicide system by RNA-based molecular mimicry enables infectious altruism.</title>
        <authorList>
            <person name="Blower T.R."/>
            <person name="Evans T.J."/>
            <person name="Przybilski R."/>
            <person name="Fineran P.C."/>
            <person name="Salmond G.P."/>
        </authorList>
    </citation>
    <scope>NUCLEOTIDE SEQUENCE [LARGE SCALE GENOMIC DNA]</scope>
</reference>
<dbReference type="Proteomes" id="UP000010999">
    <property type="component" value="Segment"/>
</dbReference>
<dbReference type="EMBL" id="JQ015307">
    <property type="protein sequence ID" value="AEZ66284.1"/>
    <property type="molecule type" value="Genomic_DNA"/>
</dbReference>
<evidence type="ECO:0000313" key="1">
    <source>
        <dbReference type="EMBL" id="AEZ66284.1"/>
    </source>
</evidence>
<name>K9L3T3_9CAUD</name>
<organism evidence="1 2">
    <name type="scientific">Pectobacterium phage phiTE</name>
    <dbReference type="NCBI Taxonomy" id="1116482"/>
    <lineage>
        <taxon>Viruses</taxon>
        <taxon>Duplodnaviria</taxon>
        <taxon>Heunggongvirae</taxon>
        <taxon>Uroviricota</taxon>
        <taxon>Caudoviricetes</taxon>
        <taxon>Vequintavirinae</taxon>
        <taxon>Certrevirus</taxon>
        <taxon>Certrevirus phiTE</taxon>
    </lineage>
</organism>